<dbReference type="PANTHER" id="PTHR36180:SF2">
    <property type="entry name" value="BRO FAMILY PROTEIN"/>
    <property type="match status" value="1"/>
</dbReference>
<gene>
    <name evidence="2" type="ORF">AAFL32_20520</name>
</gene>
<reference evidence="2 3" key="1">
    <citation type="submission" date="2024-04" db="EMBL/GenBank/DDBJ databases">
        <title>Draft genome assemblies of urinary isolates.</title>
        <authorList>
            <person name="Appleberry H."/>
            <person name="Kula A."/>
            <person name="Wolfe A.J."/>
            <person name="Putonti C."/>
        </authorList>
    </citation>
    <scope>NUCLEOTIDE SEQUENCE [LARGE SCALE GENOMIC DNA]</scope>
    <source>
        <strain evidence="2 3">UMB12529</strain>
    </source>
</reference>
<dbReference type="SMART" id="SM01040">
    <property type="entry name" value="Bro-N"/>
    <property type="match status" value="1"/>
</dbReference>
<feature type="domain" description="Bro-N" evidence="1">
    <location>
        <begin position="2"/>
        <end position="112"/>
    </location>
</feature>
<dbReference type="EMBL" id="JBCGEM010000018">
    <property type="protein sequence ID" value="MEM0626268.1"/>
    <property type="molecule type" value="Genomic_DNA"/>
</dbReference>
<dbReference type="InterPro" id="IPR003497">
    <property type="entry name" value="BRO_N_domain"/>
</dbReference>
<evidence type="ECO:0000259" key="1">
    <source>
        <dbReference type="PROSITE" id="PS51750"/>
    </source>
</evidence>
<sequence length="284" mass="31734">MKNQLMTFSSEELNFSMSGILYEGKPAFDAVELAKSLGYTNPAKALKDHCKALIKLDYNESLELGFGEKPRGTQLAGQADLFRLILRSQLPSAERVQDWVCEDVLPSIMTTGSYVRQSTQETSAYPDMLSLARVVAEATASATMKAVIETANSAVVLPRRLEIADREDIFEDVFGDTFKNYACKKEQPKTEEPEYVPVHKVSWATGLSDPTCRRLVTFSDLPNCHIDGVRGLCVHREFFMAAVEVLLKESTPPAKGRKRWHHPEFGGFELRKDPNEIFGGNHGE</sequence>
<evidence type="ECO:0000313" key="2">
    <source>
        <dbReference type="EMBL" id="MEM0626268.1"/>
    </source>
</evidence>
<proteinExistence type="predicted"/>
<keyword evidence="3" id="KW-1185">Reference proteome</keyword>
<accession>A0ABU9P5M3</accession>
<protein>
    <submittedName>
        <fullName evidence="2">BRO family protein</fullName>
    </submittedName>
</protein>
<name>A0ABU9P5M3_9ENTR</name>
<dbReference type="Pfam" id="PF02498">
    <property type="entry name" value="Bro-N"/>
    <property type="match status" value="1"/>
</dbReference>
<dbReference type="PANTHER" id="PTHR36180">
    <property type="entry name" value="DNA-BINDING PROTEIN-RELATED-RELATED"/>
    <property type="match status" value="1"/>
</dbReference>
<organism evidence="2 3">
    <name type="scientific">Klebsiella grimontii</name>
    <dbReference type="NCBI Taxonomy" id="2058152"/>
    <lineage>
        <taxon>Bacteria</taxon>
        <taxon>Pseudomonadati</taxon>
        <taxon>Pseudomonadota</taxon>
        <taxon>Gammaproteobacteria</taxon>
        <taxon>Enterobacterales</taxon>
        <taxon>Enterobacteriaceae</taxon>
        <taxon>Klebsiella/Raoultella group</taxon>
        <taxon>Klebsiella</taxon>
    </lineage>
</organism>
<comment type="caution">
    <text evidence="2">The sequence shown here is derived from an EMBL/GenBank/DDBJ whole genome shotgun (WGS) entry which is preliminary data.</text>
</comment>
<dbReference type="PROSITE" id="PS51750">
    <property type="entry name" value="BRO_N"/>
    <property type="match status" value="1"/>
</dbReference>
<evidence type="ECO:0000313" key="3">
    <source>
        <dbReference type="Proteomes" id="UP001458070"/>
    </source>
</evidence>
<dbReference type="Proteomes" id="UP001458070">
    <property type="component" value="Unassembled WGS sequence"/>
</dbReference>